<gene>
    <name evidence="7" type="primary">fliT</name>
</gene>
<sequence length="107" mass="11871">MAQRDEWEALVALEMEYLTAVSSTAKLMSQANPTPTQQEDLRQVLKQILLNETHVKQRLQARMDELRQLIGNGSRQQALSMPMGSSPARSCCPASTYNHTPNITASG</sequence>
<dbReference type="InterPro" id="IPR008622">
    <property type="entry name" value="FliT"/>
</dbReference>
<dbReference type="AlphaFoldDB" id="Q4ACK9"/>
<dbReference type="EMBL" id="AB231490">
    <property type="protein sequence ID" value="BAE19821.1"/>
    <property type="molecule type" value="Genomic_DNA"/>
</dbReference>
<evidence type="ECO:0000256" key="5">
    <source>
        <dbReference type="ARBA" id="ARBA00093797"/>
    </source>
</evidence>
<proteinExistence type="predicted"/>
<evidence type="ECO:0000256" key="2">
    <source>
        <dbReference type="ARBA" id="ARBA00022490"/>
    </source>
</evidence>
<evidence type="ECO:0000256" key="1">
    <source>
        <dbReference type="ARBA" id="ARBA00004514"/>
    </source>
</evidence>
<evidence type="ECO:0000256" key="3">
    <source>
        <dbReference type="ARBA" id="ARBA00022795"/>
    </source>
</evidence>
<feature type="compositionally biased region" description="Polar residues" evidence="6">
    <location>
        <begin position="93"/>
        <end position="107"/>
    </location>
</feature>
<keyword evidence="4" id="KW-0143">Chaperone</keyword>
<keyword evidence="2" id="KW-0963">Cytoplasm</keyword>
<reference evidence="7" key="1">
    <citation type="submission" date="2005-08" db="EMBL/GenBank/DDBJ databases">
        <title>Putative virulence-related genes of Edwardsiella tarda.</title>
        <authorList>
            <person name="Verjan N."/>
            <person name="Hirono I."/>
            <person name="Aoki T."/>
        </authorList>
    </citation>
    <scope>NUCLEOTIDE SEQUENCE</scope>
    <source>
        <strain evidence="7">Et54</strain>
    </source>
</reference>
<accession>Q4ACK9</accession>
<name>Q4ACK9_EDWTA</name>
<keyword evidence="3" id="KW-1005">Bacterial flagellum biogenesis</keyword>
<evidence type="ECO:0000313" key="7">
    <source>
        <dbReference type="EMBL" id="BAE19821.1"/>
    </source>
</evidence>
<dbReference type="GO" id="GO:0044781">
    <property type="term" value="P:bacterial-type flagellum organization"/>
    <property type="evidence" value="ECO:0007669"/>
    <property type="project" value="UniProtKB-KW"/>
</dbReference>
<protein>
    <recommendedName>
        <fullName evidence="5">Flagellar protein FliT</fullName>
    </recommendedName>
</protein>
<comment type="subcellular location">
    <subcellularLocation>
        <location evidence="1">Cytoplasm</location>
        <location evidence="1">Cytosol</location>
    </subcellularLocation>
</comment>
<organism evidence="7">
    <name type="scientific">Edwardsiella tarda</name>
    <dbReference type="NCBI Taxonomy" id="636"/>
    <lineage>
        <taxon>Bacteria</taxon>
        <taxon>Pseudomonadati</taxon>
        <taxon>Pseudomonadota</taxon>
        <taxon>Gammaproteobacteria</taxon>
        <taxon>Enterobacterales</taxon>
        <taxon>Hafniaceae</taxon>
        <taxon>Edwardsiella</taxon>
    </lineage>
</organism>
<dbReference type="Pfam" id="PF05400">
    <property type="entry name" value="FliT"/>
    <property type="match status" value="1"/>
</dbReference>
<feature type="region of interest" description="Disordered" evidence="6">
    <location>
        <begin position="73"/>
        <end position="107"/>
    </location>
</feature>
<evidence type="ECO:0000256" key="6">
    <source>
        <dbReference type="SAM" id="MobiDB-lite"/>
    </source>
</evidence>
<dbReference type="Gene3D" id="1.20.58.380">
    <property type="entry name" value="Flagellar protein flit"/>
    <property type="match status" value="1"/>
</dbReference>
<evidence type="ECO:0000256" key="4">
    <source>
        <dbReference type="ARBA" id="ARBA00023186"/>
    </source>
</evidence>